<comment type="similarity">
    <text evidence="1">Belongs to the fasciclin-like AGP family.</text>
</comment>
<dbReference type="PANTHER" id="PTHR33985">
    <property type="entry name" value="OS02G0491300 PROTEIN-RELATED"/>
    <property type="match status" value="1"/>
</dbReference>
<organism evidence="3 4">
    <name type="scientific">Anisodus tanguticus</name>
    <dbReference type="NCBI Taxonomy" id="243964"/>
    <lineage>
        <taxon>Eukaryota</taxon>
        <taxon>Viridiplantae</taxon>
        <taxon>Streptophyta</taxon>
        <taxon>Embryophyta</taxon>
        <taxon>Tracheophyta</taxon>
        <taxon>Spermatophyta</taxon>
        <taxon>Magnoliopsida</taxon>
        <taxon>eudicotyledons</taxon>
        <taxon>Gunneridae</taxon>
        <taxon>Pentapetalae</taxon>
        <taxon>asterids</taxon>
        <taxon>lamiids</taxon>
        <taxon>Solanales</taxon>
        <taxon>Solanaceae</taxon>
        <taxon>Solanoideae</taxon>
        <taxon>Hyoscyameae</taxon>
        <taxon>Anisodus</taxon>
    </lineage>
</organism>
<evidence type="ECO:0000256" key="1">
    <source>
        <dbReference type="ARBA" id="ARBA00007843"/>
    </source>
</evidence>
<dbReference type="Gene3D" id="2.30.180.10">
    <property type="entry name" value="FAS1 domain"/>
    <property type="match status" value="1"/>
</dbReference>
<dbReference type="InterPro" id="IPR052806">
    <property type="entry name" value="Fasciclin-like_AGP"/>
</dbReference>
<name>A0AAE1RR60_9SOLA</name>
<protein>
    <recommendedName>
        <fullName evidence="2">FAS1 domain-containing protein</fullName>
    </recommendedName>
</protein>
<dbReference type="Proteomes" id="UP001291623">
    <property type="component" value="Unassembled WGS sequence"/>
</dbReference>
<dbReference type="InterPro" id="IPR000782">
    <property type="entry name" value="FAS1_domain"/>
</dbReference>
<keyword evidence="4" id="KW-1185">Reference proteome</keyword>
<evidence type="ECO:0000259" key="2">
    <source>
        <dbReference type="Pfam" id="PF02469"/>
    </source>
</evidence>
<dbReference type="AlphaFoldDB" id="A0AAE1RR60"/>
<proteinExistence type="inferred from homology"/>
<feature type="domain" description="FAS1" evidence="2">
    <location>
        <begin position="52"/>
        <end position="170"/>
    </location>
</feature>
<dbReference type="InterPro" id="IPR036378">
    <property type="entry name" value="FAS1_dom_sf"/>
</dbReference>
<gene>
    <name evidence="3" type="ORF">RND71_025176</name>
</gene>
<accession>A0AAE1RR60</accession>
<comment type="caution">
    <text evidence="3">The sequence shown here is derived from an EMBL/GenBank/DDBJ whole genome shotgun (WGS) entry which is preliminary data.</text>
</comment>
<reference evidence="3" key="1">
    <citation type="submission" date="2023-12" db="EMBL/GenBank/DDBJ databases">
        <title>Genome assembly of Anisodus tanguticus.</title>
        <authorList>
            <person name="Wang Y.-J."/>
        </authorList>
    </citation>
    <scope>NUCLEOTIDE SEQUENCE</scope>
    <source>
        <strain evidence="3">KB-2021</strain>
        <tissue evidence="3">Leaf</tissue>
    </source>
</reference>
<dbReference type="Pfam" id="PF02469">
    <property type="entry name" value="Fasciclin"/>
    <property type="match status" value="1"/>
</dbReference>
<evidence type="ECO:0000313" key="3">
    <source>
        <dbReference type="EMBL" id="KAK4356205.1"/>
    </source>
</evidence>
<dbReference type="EMBL" id="JAVYJV010000013">
    <property type="protein sequence ID" value="KAK4356205.1"/>
    <property type="molecule type" value="Genomic_DNA"/>
</dbReference>
<dbReference type="SUPFAM" id="SSF82153">
    <property type="entry name" value="FAS1 domain"/>
    <property type="match status" value="1"/>
</dbReference>
<dbReference type="PANTHER" id="PTHR33985:SF15">
    <property type="entry name" value="FASCICLIN-LIKE ARABINOGALACTAN PROTEIN 19"/>
    <property type="match status" value="1"/>
</dbReference>
<evidence type="ECO:0000313" key="4">
    <source>
        <dbReference type="Proteomes" id="UP001291623"/>
    </source>
</evidence>
<sequence>MIDVLSLLFTLFLLIYSITITVISAVNSITPHELDRLLEALRYPLFCNAIDTSDVQFQILTRHVASKHEFTIVAPRDHFLYTLDMATNADAYVAALKSHVIPSRKLTISQLRYSLTTPYLETLLPHYSILVGQSQSDDDVFVTIDRVRVLDPDLYVGSRFAVHGLDVILLTGFNMYEDTLSRWEKGFLLRWNLAGMMTWRCRR</sequence>